<organism evidence="4 5">
    <name type="scientific">Streptomyces griseorubiginosus</name>
    <dbReference type="NCBI Taxonomy" id="67304"/>
    <lineage>
        <taxon>Bacteria</taxon>
        <taxon>Bacillati</taxon>
        <taxon>Actinomycetota</taxon>
        <taxon>Actinomycetes</taxon>
        <taxon>Kitasatosporales</taxon>
        <taxon>Streptomycetaceae</taxon>
        <taxon>Streptomyces</taxon>
    </lineage>
</organism>
<evidence type="ECO:0000313" key="4">
    <source>
        <dbReference type="EMBL" id="AYC43052.1"/>
    </source>
</evidence>
<dbReference type="InterPro" id="IPR009081">
    <property type="entry name" value="PP-bd_ACP"/>
</dbReference>
<dbReference type="InterPro" id="IPR006162">
    <property type="entry name" value="Ppantetheine_attach_site"/>
</dbReference>
<evidence type="ECO:0000256" key="1">
    <source>
        <dbReference type="ARBA" id="ARBA00022450"/>
    </source>
</evidence>
<dbReference type="SMART" id="SM00823">
    <property type="entry name" value="PKS_PP"/>
    <property type="match status" value="1"/>
</dbReference>
<dbReference type="Proteomes" id="UP000265765">
    <property type="component" value="Chromosome"/>
</dbReference>
<dbReference type="InterPro" id="IPR020806">
    <property type="entry name" value="PKS_PP-bd"/>
</dbReference>
<dbReference type="GO" id="GO:0031177">
    <property type="term" value="F:phosphopantetheine binding"/>
    <property type="evidence" value="ECO:0007669"/>
    <property type="project" value="InterPro"/>
</dbReference>
<sequence length="104" mass="11252">MQKQKQKQKQKQTGRLTMSRTFTLDDLKRILLEGSGAPDGTGLDGDVLDTDFADIGYDSLALLETASRVEREYGIELDETVVGDATTPRALLDAVSAHLVAQAA</sequence>
<dbReference type="SUPFAM" id="SSF47336">
    <property type="entry name" value="ACP-like"/>
    <property type="match status" value="1"/>
</dbReference>
<accession>A0AAI8L7Z7</accession>
<evidence type="ECO:0000313" key="5">
    <source>
        <dbReference type="Proteomes" id="UP000265765"/>
    </source>
</evidence>
<dbReference type="GeneID" id="91286164"/>
<dbReference type="RefSeq" id="WP_425471560.1">
    <property type="nucleotide sequence ID" value="NZ_CP032427.1"/>
</dbReference>
<proteinExistence type="predicted"/>
<keyword evidence="2" id="KW-0597">Phosphoprotein</keyword>
<dbReference type="GO" id="GO:0017000">
    <property type="term" value="P:antibiotic biosynthetic process"/>
    <property type="evidence" value="ECO:0007669"/>
    <property type="project" value="UniProtKB-ARBA"/>
</dbReference>
<evidence type="ECO:0000259" key="3">
    <source>
        <dbReference type="PROSITE" id="PS50075"/>
    </source>
</evidence>
<dbReference type="Gene3D" id="1.10.1200.10">
    <property type="entry name" value="ACP-like"/>
    <property type="match status" value="1"/>
</dbReference>
<keyword evidence="1" id="KW-0596">Phosphopantetheine</keyword>
<dbReference type="PROSITE" id="PS00012">
    <property type="entry name" value="PHOSPHOPANTETHEINE"/>
    <property type="match status" value="1"/>
</dbReference>
<dbReference type="EMBL" id="CP032427">
    <property type="protein sequence ID" value="AYC43052.1"/>
    <property type="molecule type" value="Genomic_DNA"/>
</dbReference>
<dbReference type="PROSITE" id="PS50075">
    <property type="entry name" value="CARRIER"/>
    <property type="match status" value="1"/>
</dbReference>
<dbReference type="Pfam" id="PF00550">
    <property type="entry name" value="PP-binding"/>
    <property type="match status" value="1"/>
</dbReference>
<protein>
    <submittedName>
        <fullName evidence="4">Actinorhodin polyketide synthase acyl carrier protein</fullName>
    </submittedName>
</protein>
<feature type="domain" description="Carrier" evidence="3">
    <location>
        <begin position="18"/>
        <end position="99"/>
    </location>
</feature>
<dbReference type="AlphaFoldDB" id="A0AAI8L7Z7"/>
<dbReference type="KEGG" id="sge:DWG14_07358"/>
<name>A0AAI8L7Z7_9ACTN</name>
<gene>
    <name evidence="4" type="ORF">DWG14_07358</name>
</gene>
<evidence type="ECO:0000256" key="2">
    <source>
        <dbReference type="ARBA" id="ARBA00022553"/>
    </source>
</evidence>
<reference evidence="4 5" key="1">
    <citation type="submission" date="2018-09" db="EMBL/GenBank/DDBJ databases">
        <title>Production of Trimethoprim by Streptomyces sp. 3E-1.</title>
        <authorList>
            <person name="Kang H.J."/>
            <person name="Kim S.B."/>
        </authorList>
    </citation>
    <scope>NUCLEOTIDE SEQUENCE [LARGE SCALE GENOMIC DNA]</scope>
    <source>
        <strain evidence="4 5">3E-1</strain>
    </source>
</reference>
<dbReference type="InterPro" id="IPR036736">
    <property type="entry name" value="ACP-like_sf"/>
</dbReference>